<dbReference type="GO" id="GO:0016491">
    <property type="term" value="F:oxidoreductase activity"/>
    <property type="evidence" value="ECO:0007669"/>
    <property type="project" value="UniProtKB-KW"/>
</dbReference>
<name>A0A9P4MZ49_9PLEO</name>
<dbReference type="AlphaFoldDB" id="A0A9P4MZ49"/>
<keyword evidence="7" id="KW-1185">Reference proteome</keyword>
<dbReference type="PANTHER" id="PTHR42813">
    <property type="entry name" value="ZINC-TYPE ALCOHOL DEHYDROGENASE-LIKE"/>
    <property type="match status" value="1"/>
</dbReference>
<gene>
    <name evidence="6" type="ORF">GQ43DRAFT_468697</name>
</gene>
<keyword evidence="4" id="KW-0560">Oxidoreductase</keyword>
<dbReference type="SUPFAM" id="SSF50129">
    <property type="entry name" value="GroES-like"/>
    <property type="match status" value="1"/>
</dbReference>
<dbReference type="PANTHER" id="PTHR42813:SF1">
    <property type="entry name" value="DEHYDROGENASE, PUTATIVE (AFU_ORTHOLOGUE AFUA_5G03930)-RELATED"/>
    <property type="match status" value="1"/>
</dbReference>
<evidence type="ECO:0000256" key="4">
    <source>
        <dbReference type="ARBA" id="ARBA00023002"/>
    </source>
</evidence>
<dbReference type="PROSITE" id="PS00059">
    <property type="entry name" value="ADH_ZINC"/>
    <property type="match status" value="1"/>
</dbReference>
<comment type="cofactor">
    <cofactor evidence="1">
        <name>Zn(2+)</name>
        <dbReference type="ChEBI" id="CHEBI:29105"/>
    </cofactor>
</comment>
<reference evidence="6" key="1">
    <citation type="journal article" date="2020" name="Stud. Mycol.">
        <title>101 Dothideomycetes genomes: a test case for predicting lifestyles and emergence of pathogens.</title>
        <authorList>
            <person name="Haridas S."/>
            <person name="Albert R."/>
            <person name="Binder M."/>
            <person name="Bloem J."/>
            <person name="Labutti K."/>
            <person name="Salamov A."/>
            <person name="Andreopoulos B."/>
            <person name="Baker S."/>
            <person name="Barry K."/>
            <person name="Bills G."/>
            <person name="Bluhm B."/>
            <person name="Cannon C."/>
            <person name="Castanera R."/>
            <person name="Culley D."/>
            <person name="Daum C."/>
            <person name="Ezra D."/>
            <person name="Gonzalez J."/>
            <person name="Henrissat B."/>
            <person name="Kuo A."/>
            <person name="Liang C."/>
            <person name="Lipzen A."/>
            <person name="Lutzoni F."/>
            <person name="Magnuson J."/>
            <person name="Mondo S."/>
            <person name="Nolan M."/>
            <person name="Ohm R."/>
            <person name="Pangilinan J."/>
            <person name="Park H.-J."/>
            <person name="Ramirez L."/>
            <person name="Alfaro M."/>
            <person name="Sun H."/>
            <person name="Tritt A."/>
            <person name="Yoshinaga Y."/>
            <person name="Zwiers L.-H."/>
            <person name="Turgeon B."/>
            <person name="Goodwin S."/>
            <person name="Spatafora J."/>
            <person name="Crous P."/>
            <person name="Grigoriev I."/>
        </authorList>
    </citation>
    <scope>NUCLEOTIDE SEQUENCE</scope>
    <source>
        <strain evidence="6">ATCC 74209</strain>
    </source>
</reference>
<accession>A0A9P4MZ49</accession>
<dbReference type="GO" id="GO:0008270">
    <property type="term" value="F:zinc ion binding"/>
    <property type="evidence" value="ECO:0007669"/>
    <property type="project" value="InterPro"/>
</dbReference>
<dbReference type="EMBL" id="ML993866">
    <property type="protein sequence ID" value="KAF2204923.1"/>
    <property type="molecule type" value="Genomic_DNA"/>
</dbReference>
<sequence>MMTMPPRNKDIINPAYINGAADPSGETMMALVWMTKNQVEVIDEPEPKLMEPQDNISNFTGSAVCGSDSHLLHGVHVELQKRDILGHELCGMVHNGGPEVTNLKKW</sequence>
<protein>
    <recommendedName>
        <fullName evidence="5">Alcohol dehydrogenase-like N-terminal domain-containing protein</fullName>
    </recommendedName>
</protein>
<dbReference type="InterPro" id="IPR002328">
    <property type="entry name" value="ADH_Zn_CS"/>
</dbReference>
<dbReference type="Gene3D" id="3.90.180.10">
    <property type="entry name" value="Medium-chain alcohol dehydrogenases, catalytic domain"/>
    <property type="match status" value="1"/>
</dbReference>
<dbReference type="InterPro" id="IPR013154">
    <property type="entry name" value="ADH-like_N"/>
</dbReference>
<organism evidence="6 7">
    <name type="scientific">Delitschia confertaspora ATCC 74209</name>
    <dbReference type="NCBI Taxonomy" id="1513339"/>
    <lineage>
        <taxon>Eukaryota</taxon>
        <taxon>Fungi</taxon>
        <taxon>Dikarya</taxon>
        <taxon>Ascomycota</taxon>
        <taxon>Pezizomycotina</taxon>
        <taxon>Dothideomycetes</taxon>
        <taxon>Pleosporomycetidae</taxon>
        <taxon>Pleosporales</taxon>
        <taxon>Delitschiaceae</taxon>
        <taxon>Delitschia</taxon>
    </lineage>
</organism>
<dbReference type="InterPro" id="IPR011032">
    <property type="entry name" value="GroES-like_sf"/>
</dbReference>
<dbReference type="OrthoDB" id="3941538at2759"/>
<evidence type="ECO:0000256" key="3">
    <source>
        <dbReference type="ARBA" id="ARBA00022833"/>
    </source>
</evidence>
<dbReference type="Proteomes" id="UP000799536">
    <property type="component" value="Unassembled WGS sequence"/>
</dbReference>
<keyword evidence="2" id="KW-0479">Metal-binding</keyword>
<evidence type="ECO:0000256" key="2">
    <source>
        <dbReference type="ARBA" id="ARBA00022723"/>
    </source>
</evidence>
<evidence type="ECO:0000313" key="7">
    <source>
        <dbReference type="Proteomes" id="UP000799536"/>
    </source>
</evidence>
<evidence type="ECO:0000256" key="1">
    <source>
        <dbReference type="ARBA" id="ARBA00001947"/>
    </source>
</evidence>
<evidence type="ECO:0000259" key="5">
    <source>
        <dbReference type="Pfam" id="PF08240"/>
    </source>
</evidence>
<feature type="domain" description="Alcohol dehydrogenase-like N-terminal" evidence="5">
    <location>
        <begin position="61"/>
        <end position="104"/>
    </location>
</feature>
<evidence type="ECO:0000313" key="6">
    <source>
        <dbReference type="EMBL" id="KAF2204923.1"/>
    </source>
</evidence>
<keyword evidence="3" id="KW-0862">Zinc</keyword>
<dbReference type="Pfam" id="PF08240">
    <property type="entry name" value="ADH_N"/>
    <property type="match status" value="1"/>
</dbReference>
<proteinExistence type="predicted"/>
<comment type="caution">
    <text evidence="6">The sequence shown here is derived from an EMBL/GenBank/DDBJ whole genome shotgun (WGS) entry which is preliminary data.</text>
</comment>